<keyword evidence="5" id="KW-0378">Hydrolase</keyword>
<dbReference type="EMBL" id="CAKM01000174">
    <property type="protein sequence ID" value="CCJ29306.1"/>
    <property type="molecule type" value="Genomic_DNA"/>
</dbReference>
<organism evidence="12">
    <name type="scientific">Pneumocystis jirovecii</name>
    <name type="common">Human pneumocystis pneumonia agent</name>
    <dbReference type="NCBI Taxonomy" id="42068"/>
    <lineage>
        <taxon>Eukaryota</taxon>
        <taxon>Fungi</taxon>
        <taxon>Dikarya</taxon>
        <taxon>Ascomycota</taxon>
        <taxon>Taphrinomycotina</taxon>
        <taxon>Pneumocystomycetes</taxon>
        <taxon>Pneumocystaceae</taxon>
        <taxon>Pneumocystis</taxon>
    </lineage>
</organism>
<comment type="function">
    <text evidence="7">Hydrolyzes fatty acids from S-acylated cysteine residues in proteins with a strong preference for palmitoylated G-alpha proteins over other acyl substrates. Mediates the deacylation of G-alpha proteins such as GPA1 in vivo, but has weak or no activity toward palmitoylated Ras proteins. Has weak lysophospholipase activity in vitro; however such activity may not exist in vivo.</text>
</comment>
<dbReference type="PANTHER" id="PTHR10655:SF17">
    <property type="entry name" value="LYSOPHOSPHOLIPASE-LIKE PROTEIN 1"/>
    <property type="match status" value="1"/>
</dbReference>
<evidence type="ECO:0000256" key="6">
    <source>
        <dbReference type="ARBA" id="ARBA00022832"/>
    </source>
</evidence>
<dbReference type="InterPro" id="IPR050565">
    <property type="entry name" value="LYPA1-2/EST-like"/>
</dbReference>
<dbReference type="AlphaFoldDB" id="L0PA76"/>
<dbReference type="GO" id="GO:0005737">
    <property type="term" value="C:cytoplasm"/>
    <property type="evidence" value="ECO:0007669"/>
    <property type="project" value="TreeGrafter"/>
</dbReference>
<dbReference type="InParanoid" id="L0PA76"/>
<keyword evidence="6" id="KW-0443">Lipid metabolism</keyword>
<sequence length="130" mass="14461">MSFSAITVPARARHSATVIFAHGLGDSGAGWAFLGEQMSALPCFHHIKWIFPNALPSRPVTINMGMMMPSWYDIRSLDGVNEDEDEEQMLKSVHQLHRLITEEVEYGIQSERIVVGGFSQGMVWCAIGLL</sequence>
<keyword evidence="4" id="KW-0719">Serine esterase</keyword>
<feature type="non-terminal residue" evidence="11">
    <location>
        <position position="130"/>
    </location>
</feature>
<evidence type="ECO:0000256" key="9">
    <source>
        <dbReference type="ARBA" id="ARBA00047337"/>
    </source>
</evidence>
<evidence type="ECO:0000256" key="2">
    <source>
        <dbReference type="ARBA" id="ARBA00012423"/>
    </source>
</evidence>
<dbReference type="PANTHER" id="PTHR10655">
    <property type="entry name" value="LYSOPHOSPHOLIPASE-RELATED"/>
    <property type="match status" value="1"/>
</dbReference>
<dbReference type="GO" id="GO:0008474">
    <property type="term" value="F:palmitoyl-(protein) hydrolase activity"/>
    <property type="evidence" value="ECO:0007669"/>
    <property type="project" value="UniProtKB-EC"/>
</dbReference>
<protein>
    <recommendedName>
        <fullName evidence="3">Acyl-protein thioesterase 1</fullName>
        <ecNumber evidence="2">3.1.2.22</ecNumber>
    </recommendedName>
    <alternativeName>
        <fullName evidence="8">Palmitoyl-protein hydrolase</fullName>
    </alternativeName>
</protein>
<evidence type="ECO:0000313" key="11">
    <source>
        <dbReference type="EMBL" id="CCJ29306.1"/>
    </source>
</evidence>
<reference evidence="11 12" key="1">
    <citation type="journal article" date="2012" name="MBio">
        <title>De novo assembly of the Pneumocystis jirovecii genome from a single bronchoalveolar lavage fluid specimen from a patient.</title>
        <authorList>
            <person name="Cisse O.H."/>
            <person name="Pagni M."/>
            <person name="Hauser P.M."/>
        </authorList>
    </citation>
    <scope>NUCLEOTIDE SEQUENCE [LARGE SCALE GENOMIC DNA]</scope>
    <source>
        <strain evidence="11 12">SE8</strain>
    </source>
</reference>
<dbReference type="InterPro" id="IPR029058">
    <property type="entry name" value="AB_hydrolase_fold"/>
</dbReference>
<dbReference type="FunCoup" id="L0PA76">
    <property type="interactions" value="233"/>
</dbReference>
<evidence type="ECO:0000256" key="1">
    <source>
        <dbReference type="ARBA" id="ARBA00006499"/>
    </source>
</evidence>
<dbReference type="GO" id="GO:0006631">
    <property type="term" value="P:fatty acid metabolic process"/>
    <property type="evidence" value="ECO:0007669"/>
    <property type="project" value="UniProtKB-KW"/>
</dbReference>
<proteinExistence type="inferred from homology"/>
<accession>L0PA76</accession>
<evidence type="ECO:0000256" key="4">
    <source>
        <dbReference type="ARBA" id="ARBA00022487"/>
    </source>
</evidence>
<evidence type="ECO:0000313" key="12">
    <source>
        <dbReference type="Proteomes" id="UP000010422"/>
    </source>
</evidence>
<comment type="catalytic activity">
    <reaction evidence="9">
        <text>S-hexadecanoyl-L-cysteinyl-[protein] + H2O = L-cysteinyl-[protein] + hexadecanoate + H(+)</text>
        <dbReference type="Rhea" id="RHEA:19233"/>
        <dbReference type="Rhea" id="RHEA-COMP:10131"/>
        <dbReference type="Rhea" id="RHEA-COMP:11032"/>
        <dbReference type="ChEBI" id="CHEBI:7896"/>
        <dbReference type="ChEBI" id="CHEBI:15377"/>
        <dbReference type="ChEBI" id="CHEBI:15378"/>
        <dbReference type="ChEBI" id="CHEBI:29950"/>
        <dbReference type="ChEBI" id="CHEBI:74151"/>
        <dbReference type="EC" id="3.1.2.22"/>
    </reaction>
</comment>
<feature type="domain" description="Phospholipase/carboxylesterase/thioesterase" evidence="10">
    <location>
        <begin position="7"/>
        <end position="122"/>
    </location>
</feature>
<dbReference type="GO" id="GO:0052689">
    <property type="term" value="F:carboxylic ester hydrolase activity"/>
    <property type="evidence" value="ECO:0007669"/>
    <property type="project" value="UniProtKB-KW"/>
</dbReference>
<comment type="caution">
    <text evidence="11">The sequence shown here is derived from an EMBL/GenBank/DDBJ whole genome shotgun (WGS) entry which is preliminary data.</text>
</comment>
<gene>
    <name evidence="11" type="ORF">PNEJI1_001267</name>
</gene>
<evidence type="ECO:0000256" key="7">
    <source>
        <dbReference type="ARBA" id="ARBA00029392"/>
    </source>
</evidence>
<evidence type="ECO:0000256" key="8">
    <source>
        <dbReference type="ARBA" id="ARBA00031195"/>
    </source>
</evidence>
<dbReference type="VEuPathDB" id="FungiDB:PNEJI1_001267"/>
<dbReference type="Pfam" id="PF02230">
    <property type="entry name" value="Abhydrolase_2"/>
    <property type="match status" value="1"/>
</dbReference>
<dbReference type="EC" id="3.1.2.22" evidence="2"/>
<dbReference type="InterPro" id="IPR003140">
    <property type="entry name" value="PLipase/COase/thioEstase"/>
</dbReference>
<evidence type="ECO:0000259" key="10">
    <source>
        <dbReference type="Pfam" id="PF02230"/>
    </source>
</evidence>
<dbReference type="SUPFAM" id="SSF53474">
    <property type="entry name" value="alpha/beta-Hydrolases"/>
    <property type="match status" value="1"/>
</dbReference>
<evidence type="ECO:0000256" key="3">
    <source>
        <dbReference type="ARBA" id="ARBA00014923"/>
    </source>
</evidence>
<dbReference type="Proteomes" id="UP000010422">
    <property type="component" value="Unassembled WGS sequence"/>
</dbReference>
<name>L0PA76_PNEJI</name>
<dbReference type="STRING" id="1209962.L0PA76"/>
<comment type="similarity">
    <text evidence="1">Belongs to the AB hydrolase superfamily. AB hydrolase 2 family.</text>
</comment>
<evidence type="ECO:0000256" key="5">
    <source>
        <dbReference type="ARBA" id="ARBA00022801"/>
    </source>
</evidence>
<dbReference type="Gene3D" id="3.40.50.1820">
    <property type="entry name" value="alpha/beta hydrolase"/>
    <property type="match status" value="1"/>
</dbReference>
<keyword evidence="6" id="KW-0276">Fatty acid metabolism</keyword>